<evidence type="ECO:0000313" key="5">
    <source>
        <dbReference type="Proteomes" id="UP001567538"/>
    </source>
</evidence>
<comment type="caution">
    <text evidence="4">The sequence shown here is derived from an EMBL/GenBank/DDBJ whole genome shotgun (WGS) entry which is preliminary data.</text>
</comment>
<evidence type="ECO:0000259" key="3">
    <source>
        <dbReference type="Pfam" id="PF13193"/>
    </source>
</evidence>
<keyword evidence="5" id="KW-1185">Reference proteome</keyword>
<dbReference type="InterPro" id="IPR045851">
    <property type="entry name" value="AMP-bd_C_sf"/>
</dbReference>
<sequence length="80" mass="8831">MVDMVKKLIKFKGFLVPPAELEALLISHPQISDVAVVQQKDEAAGVALIGPSNGSELTEEGVREFISKQVVFYKRLHKVL</sequence>
<accession>A0ABD1GVR9</accession>
<protein>
    <submittedName>
        <fullName evidence="4">4-coumarate--CoA ligase 3</fullName>
        <ecNumber evidence="4">6.2.1.12</ecNumber>
    </submittedName>
</protein>
<dbReference type="SUPFAM" id="SSF56801">
    <property type="entry name" value="Acetyl-CoA synthetase-like"/>
    <property type="match status" value="1"/>
</dbReference>
<dbReference type="EC" id="6.2.1.12" evidence="4"/>
<evidence type="ECO:0000313" key="4">
    <source>
        <dbReference type="EMBL" id="KAL1548212.1"/>
    </source>
</evidence>
<dbReference type="AlphaFoldDB" id="A0ABD1GVR9"/>
<dbReference type="Pfam" id="PF13193">
    <property type="entry name" value="AMP-binding_C"/>
    <property type="match status" value="1"/>
</dbReference>
<comment type="similarity">
    <text evidence="1">Belongs to the ATP-dependent AMP-binding enzyme family.</text>
</comment>
<reference evidence="4 5" key="1">
    <citation type="submission" date="2024-06" db="EMBL/GenBank/DDBJ databases">
        <title>A chromosome level genome sequence of Diviner's sage (Salvia divinorum).</title>
        <authorList>
            <person name="Ford S.A."/>
            <person name="Ro D.-K."/>
            <person name="Ness R.W."/>
            <person name="Phillips M.A."/>
        </authorList>
    </citation>
    <scope>NUCLEOTIDE SEQUENCE [LARGE SCALE GENOMIC DNA]</scope>
    <source>
        <strain evidence="4">SAF-2024a</strain>
        <tissue evidence="4">Leaf</tissue>
    </source>
</reference>
<evidence type="ECO:0000256" key="2">
    <source>
        <dbReference type="ARBA" id="ARBA00022598"/>
    </source>
</evidence>
<evidence type="ECO:0000256" key="1">
    <source>
        <dbReference type="ARBA" id="ARBA00006432"/>
    </source>
</evidence>
<keyword evidence="2 4" id="KW-0436">Ligase</keyword>
<proteinExistence type="inferred from homology"/>
<organism evidence="4 5">
    <name type="scientific">Salvia divinorum</name>
    <name type="common">Maria pastora</name>
    <name type="synonym">Diviner's sage</name>
    <dbReference type="NCBI Taxonomy" id="28513"/>
    <lineage>
        <taxon>Eukaryota</taxon>
        <taxon>Viridiplantae</taxon>
        <taxon>Streptophyta</taxon>
        <taxon>Embryophyta</taxon>
        <taxon>Tracheophyta</taxon>
        <taxon>Spermatophyta</taxon>
        <taxon>Magnoliopsida</taxon>
        <taxon>eudicotyledons</taxon>
        <taxon>Gunneridae</taxon>
        <taxon>Pentapetalae</taxon>
        <taxon>asterids</taxon>
        <taxon>lamiids</taxon>
        <taxon>Lamiales</taxon>
        <taxon>Lamiaceae</taxon>
        <taxon>Nepetoideae</taxon>
        <taxon>Mentheae</taxon>
        <taxon>Salviinae</taxon>
        <taxon>Salvia</taxon>
        <taxon>Salvia subgen. Calosphace</taxon>
    </lineage>
</organism>
<gene>
    <name evidence="4" type="primary">4CL3</name>
    <name evidence="4" type="ORF">AAHA92_16474</name>
</gene>
<dbReference type="PANTHER" id="PTHR24096">
    <property type="entry name" value="LONG-CHAIN-FATTY-ACID--COA LIGASE"/>
    <property type="match status" value="1"/>
</dbReference>
<dbReference type="EMBL" id="JBEAFC010000007">
    <property type="protein sequence ID" value="KAL1548212.1"/>
    <property type="molecule type" value="Genomic_DNA"/>
</dbReference>
<name>A0ABD1GVR9_SALDI</name>
<dbReference type="InterPro" id="IPR025110">
    <property type="entry name" value="AMP-bd_C"/>
</dbReference>
<feature type="domain" description="AMP-binding enzyme C-terminal" evidence="3">
    <location>
        <begin position="20"/>
        <end position="79"/>
    </location>
</feature>
<dbReference type="Gene3D" id="3.30.300.30">
    <property type="match status" value="1"/>
</dbReference>
<dbReference type="GO" id="GO:0016207">
    <property type="term" value="F:4-coumarate-CoA ligase activity"/>
    <property type="evidence" value="ECO:0007669"/>
    <property type="project" value="UniProtKB-EC"/>
</dbReference>
<dbReference type="PANTHER" id="PTHR24096:SF169">
    <property type="entry name" value="4-COUMARATE--COA LIGASE 3"/>
    <property type="match status" value="1"/>
</dbReference>
<dbReference type="Proteomes" id="UP001567538">
    <property type="component" value="Unassembled WGS sequence"/>
</dbReference>